<feature type="transmembrane region" description="Helical" evidence="6">
    <location>
        <begin position="171"/>
        <end position="197"/>
    </location>
</feature>
<gene>
    <name evidence="8" type="ORF">ACFPBZ_10000</name>
</gene>
<feature type="transmembrane region" description="Helical" evidence="6">
    <location>
        <begin position="32"/>
        <end position="58"/>
    </location>
</feature>
<protein>
    <submittedName>
        <fullName evidence="8">Proton-conducting transporter membrane subunit</fullName>
    </submittedName>
</protein>
<feature type="transmembrane region" description="Helical" evidence="6">
    <location>
        <begin position="594"/>
        <end position="617"/>
    </location>
</feature>
<evidence type="ECO:0000256" key="1">
    <source>
        <dbReference type="ARBA" id="ARBA00004127"/>
    </source>
</evidence>
<feature type="transmembrane region" description="Helical" evidence="6">
    <location>
        <begin position="203"/>
        <end position="225"/>
    </location>
</feature>
<dbReference type="PANTHER" id="PTHR42829:SF2">
    <property type="entry name" value="NADH-UBIQUINONE OXIDOREDUCTASE CHAIN 5"/>
    <property type="match status" value="1"/>
</dbReference>
<keyword evidence="3 6" id="KW-1133">Transmembrane helix</keyword>
<dbReference type="PANTHER" id="PTHR42829">
    <property type="entry name" value="NADH-UBIQUINONE OXIDOREDUCTASE CHAIN 5"/>
    <property type="match status" value="1"/>
</dbReference>
<keyword evidence="2 5" id="KW-0812">Transmembrane</keyword>
<dbReference type="RefSeq" id="WP_378035888.1">
    <property type="nucleotide sequence ID" value="NZ_JBHSIV010000008.1"/>
</dbReference>
<dbReference type="Proteomes" id="UP001595947">
    <property type="component" value="Unassembled WGS sequence"/>
</dbReference>
<evidence type="ECO:0000256" key="2">
    <source>
        <dbReference type="ARBA" id="ARBA00022692"/>
    </source>
</evidence>
<reference evidence="9" key="1">
    <citation type="journal article" date="2019" name="Int. J. Syst. Evol. Microbiol.">
        <title>The Global Catalogue of Microorganisms (GCM) 10K type strain sequencing project: providing services to taxonomists for standard genome sequencing and annotation.</title>
        <authorList>
            <consortium name="The Broad Institute Genomics Platform"/>
            <consortium name="The Broad Institute Genome Sequencing Center for Infectious Disease"/>
            <person name="Wu L."/>
            <person name="Ma J."/>
        </authorList>
    </citation>
    <scope>NUCLEOTIDE SEQUENCE [LARGE SCALE GENOMIC DNA]</scope>
    <source>
        <strain evidence="9">CGMCC 4.7093</strain>
    </source>
</reference>
<feature type="transmembrane region" description="Helical" evidence="6">
    <location>
        <begin position="319"/>
        <end position="340"/>
    </location>
</feature>
<comment type="caution">
    <text evidence="8">The sequence shown here is derived from an EMBL/GenBank/DDBJ whole genome shotgun (WGS) entry which is preliminary data.</text>
</comment>
<feature type="transmembrane region" description="Helical" evidence="6">
    <location>
        <begin position="237"/>
        <end position="257"/>
    </location>
</feature>
<dbReference type="Pfam" id="PF00361">
    <property type="entry name" value="Proton_antipo_M"/>
    <property type="match status" value="1"/>
</dbReference>
<sequence length="619" mass="61286">MTLLLALLLVVPTLTGLVLVTAAPRATGATVVAAGAVAATVTAVVAIQLAVGAPAATLRIPLVPAPVDLALVYAVDGLGAALVVTVAVVGALVLLAAAGEPRLRRGRFVGTVLVFLGAMLATVTAATLPALIAPWEVMGAASWALIAFDRRDPAVAPAATRAFLTTRVADVGLYVAAGAALAAGVPGLALAGLAGAAPGWSTLVAAGLVVAALGKSAQLPFSVWLSGAMVGPSPVSALLHSATMVAAGAVLLIRAAPLLAVTGAASVVALVGALTAVVLGLVAACSRDLKQLLAASTCSQVGIMVLGAGVGAVSGAAGLLVAHAAVKALLFLVAGGWLAVLRTRSLPALRGAARRHPVLGVTFTVGAAALAGVPPLSLWWTKDAVLAGVPLGDGVLTVAGLFATALSAVSATRAAWFVWRPVRSPSIRREHRRRVPVVLGAALVALAVPAAALGAVLVAVGLVPRADAGELVTTGIVVVLAAVATWVLHSRPPRLRAAVWGRAAGAARGWFGLETATRGVVGTAVNRLARQLDRADAGLGRAVPRAAGTAPALVVALVRLGERPIASAVTALAAGVRRLGTLARRPQTGQAHQYYAQSMIAVGTLAAVAAVVVMAGVRP</sequence>
<dbReference type="EMBL" id="JBHSIV010000008">
    <property type="protein sequence ID" value="MFC5062538.1"/>
    <property type="molecule type" value="Genomic_DNA"/>
</dbReference>
<evidence type="ECO:0000313" key="9">
    <source>
        <dbReference type="Proteomes" id="UP001595947"/>
    </source>
</evidence>
<evidence type="ECO:0000256" key="4">
    <source>
        <dbReference type="ARBA" id="ARBA00023136"/>
    </source>
</evidence>
<feature type="transmembrane region" description="Helical" evidence="6">
    <location>
        <begin position="395"/>
        <end position="416"/>
    </location>
</feature>
<evidence type="ECO:0000259" key="7">
    <source>
        <dbReference type="Pfam" id="PF00361"/>
    </source>
</evidence>
<dbReference type="PRINTS" id="PR01434">
    <property type="entry name" value="NADHDHGNASE5"/>
</dbReference>
<evidence type="ECO:0000256" key="6">
    <source>
        <dbReference type="SAM" id="Phobius"/>
    </source>
</evidence>
<feature type="transmembrane region" description="Helical" evidence="6">
    <location>
        <begin position="108"/>
        <end position="132"/>
    </location>
</feature>
<feature type="transmembrane region" description="Helical" evidence="6">
    <location>
        <begin position="437"/>
        <end position="462"/>
    </location>
</feature>
<name>A0ABV9YMC9_9PSEU</name>
<keyword evidence="4 6" id="KW-0472">Membrane</keyword>
<feature type="transmembrane region" description="Helical" evidence="6">
    <location>
        <begin position="468"/>
        <end position="488"/>
    </location>
</feature>
<accession>A0ABV9YMC9</accession>
<organism evidence="8 9">
    <name type="scientific">Actinomycetospora atypica</name>
    <dbReference type="NCBI Taxonomy" id="1290095"/>
    <lineage>
        <taxon>Bacteria</taxon>
        <taxon>Bacillati</taxon>
        <taxon>Actinomycetota</taxon>
        <taxon>Actinomycetes</taxon>
        <taxon>Pseudonocardiales</taxon>
        <taxon>Pseudonocardiaceae</taxon>
        <taxon>Actinomycetospora</taxon>
    </lineage>
</organism>
<comment type="subcellular location">
    <subcellularLocation>
        <location evidence="1">Endomembrane system</location>
        <topology evidence="1">Multi-pass membrane protein</topology>
    </subcellularLocation>
    <subcellularLocation>
        <location evidence="5">Membrane</location>
        <topology evidence="5">Multi-pass membrane protein</topology>
    </subcellularLocation>
</comment>
<evidence type="ECO:0000313" key="8">
    <source>
        <dbReference type="EMBL" id="MFC5062538.1"/>
    </source>
</evidence>
<proteinExistence type="predicted"/>
<feature type="domain" description="NADH:quinone oxidoreductase/Mrp antiporter transmembrane" evidence="7">
    <location>
        <begin position="134"/>
        <end position="406"/>
    </location>
</feature>
<keyword evidence="9" id="KW-1185">Reference proteome</keyword>
<feature type="transmembrane region" description="Helical" evidence="6">
    <location>
        <begin position="263"/>
        <end position="285"/>
    </location>
</feature>
<feature type="transmembrane region" description="Helical" evidence="6">
    <location>
        <begin position="361"/>
        <end position="380"/>
    </location>
</feature>
<evidence type="ECO:0000256" key="3">
    <source>
        <dbReference type="ARBA" id="ARBA00022989"/>
    </source>
</evidence>
<feature type="transmembrane region" description="Helical" evidence="6">
    <location>
        <begin position="70"/>
        <end position="96"/>
    </location>
</feature>
<evidence type="ECO:0000256" key="5">
    <source>
        <dbReference type="RuleBase" id="RU000320"/>
    </source>
</evidence>
<feature type="transmembrane region" description="Helical" evidence="6">
    <location>
        <begin position="292"/>
        <end position="313"/>
    </location>
</feature>
<dbReference type="Gene3D" id="1.20.5.2700">
    <property type="match status" value="1"/>
</dbReference>
<dbReference type="InterPro" id="IPR001750">
    <property type="entry name" value="ND/Mrp_TM"/>
</dbReference>
<dbReference type="InterPro" id="IPR003945">
    <property type="entry name" value="NU5C-like"/>
</dbReference>